<proteinExistence type="predicted"/>
<organism evidence="1 2">
    <name type="scientific">Trichonephila clavata</name>
    <name type="common">Joro spider</name>
    <name type="synonym">Nephila clavata</name>
    <dbReference type="NCBI Taxonomy" id="2740835"/>
    <lineage>
        <taxon>Eukaryota</taxon>
        <taxon>Metazoa</taxon>
        <taxon>Ecdysozoa</taxon>
        <taxon>Arthropoda</taxon>
        <taxon>Chelicerata</taxon>
        <taxon>Arachnida</taxon>
        <taxon>Araneae</taxon>
        <taxon>Araneomorphae</taxon>
        <taxon>Entelegynae</taxon>
        <taxon>Araneoidea</taxon>
        <taxon>Nephilidae</taxon>
        <taxon>Trichonephila</taxon>
    </lineage>
</organism>
<name>A0A8X6H6Z5_TRICU</name>
<evidence type="ECO:0000313" key="2">
    <source>
        <dbReference type="Proteomes" id="UP000887116"/>
    </source>
</evidence>
<comment type="caution">
    <text evidence="1">The sequence shown here is derived from an EMBL/GenBank/DDBJ whole genome shotgun (WGS) entry which is preliminary data.</text>
</comment>
<protein>
    <submittedName>
        <fullName evidence="1">Uncharacterized protein</fullName>
    </submittedName>
</protein>
<reference evidence="1" key="1">
    <citation type="submission" date="2020-07" db="EMBL/GenBank/DDBJ databases">
        <title>Multicomponent nature underlies the extraordinary mechanical properties of spider dragline silk.</title>
        <authorList>
            <person name="Kono N."/>
            <person name="Nakamura H."/>
            <person name="Mori M."/>
            <person name="Yoshida Y."/>
            <person name="Ohtoshi R."/>
            <person name="Malay A.D."/>
            <person name="Moran D.A.P."/>
            <person name="Tomita M."/>
            <person name="Numata K."/>
            <person name="Arakawa K."/>
        </authorList>
    </citation>
    <scope>NUCLEOTIDE SEQUENCE</scope>
</reference>
<dbReference type="AlphaFoldDB" id="A0A8X6H6Z5"/>
<gene>
    <name evidence="1" type="ORF">TNCT_566351</name>
</gene>
<keyword evidence="2" id="KW-1185">Reference proteome</keyword>
<accession>A0A8X6H6Z5</accession>
<evidence type="ECO:0000313" key="1">
    <source>
        <dbReference type="EMBL" id="GFR17789.1"/>
    </source>
</evidence>
<dbReference type="EMBL" id="BMAO01037446">
    <property type="protein sequence ID" value="GFR17789.1"/>
    <property type="molecule type" value="Genomic_DNA"/>
</dbReference>
<dbReference type="Proteomes" id="UP000887116">
    <property type="component" value="Unassembled WGS sequence"/>
</dbReference>
<sequence length="129" mass="15453">MWIKGNRHKSTLKSQSLESLSKFPEQLSVYSYMIDFLKTLIKYIVEVALAEDNIFFNTEMFYLKSLVFQRKKKQRHFENRSENEDSSLQCLSQQSVSGRVARKQSSNLELKEGRVYSRFFPLRNERRRE</sequence>